<dbReference type="InterPro" id="IPR035896">
    <property type="entry name" value="AN1-like_Znf"/>
</dbReference>
<proteinExistence type="predicted"/>
<dbReference type="EMBL" id="MN739409">
    <property type="protein sequence ID" value="QHT03337.1"/>
    <property type="molecule type" value="Genomic_DNA"/>
</dbReference>
<accession>A0A6C0CGF9</accession>
<sequence length="62" mass="7319">MEKCYHCKRKDILIECKCGLKVCLKKCKVPESHDCKFDYRLNTQYRLAINNPTVTAKKIELI</sequence>
<organism evidence="1">
    <name type="scientific">viral metagenome</name>
    <dbReference type="NCBI Taxonomy" id="1070528"/>
    <lineage>
        <taxon>unclassified sequences</taxon>
        <taxon>metagenomes</taxon>
        <taxon>organismal metagenomes</taxon>
    </lineage>
</organism>
<dbReference type="Gene3D" id="4.10.1110.10">
    <property type="entry name" value="AN1-like Zinc finger"/>
    <property type="match status" value="1"/>
</dbReference>
<dbReference type="AlphaFoldDB" id="A0A6C0CGF9"/>
<evidence type="ECO:0000313" key="1">
    <source>
        <dbReference type="EMBL" id="QHT03337.1"/>
    </source>
</evidence>
<protein>
    <recommendedName>
        <fullName evidence="2">AN1-type domain-containing protein</fullName>
    </recommendedName>
</protein>
<evidence type="ECO:0008006" key="2">
    <source>
        <dbReference type="Google" id="ProtNLM"/>
    </source>
</evidence>
<reference evidence="1" key="1">
    <citation type="journal article" date="2020" name="Nature">
        <title>Giant virus diversity and host interactions through global metagenomics.</title>
        <authorList>
            <person name="Schulz F."/>
            <person name="Roux S."/>
            <person name="Paez-Espino D."/>
            <person name="Jungbluth S."/>
            <person name="Walsh D.A."/>
            <person name="Denef V.J."/>
            <person name="McMahon K.D."/>
            <person name="Konstantinidis K.T."/>
            <person name="Eloe-Fadrosh E.A."/>
            <person name="Kyrpides N.C."/>
            <person name="Woyke T."/>
        </authorList>
    </citation>
    <scope>NUCLEOTIDE SEQUENCE</scope>
    <source>
        <strain evidence="1">GVMAG-M-3300020728-1</strain>
    </source>
</reference>
<name>A0A6C0CGF9_9ZZZZ</name>
<dbReference type="SUPFAM" id="SSF118310">
    <property type="entry name" value="AN1-like Zinc finger"/>
    <property type="match status" value="1"/>
</dbReference>